<dbReference type="InterPro" id="IPR027463">
    <property type="entry name" value="AcrB_DN_DC_subdom"/>
</dbReference>
<dbReference type="Pfam" id="PF00873">
    <property type="entry name" value="ACR_tran"/>
    <property type="match status" value="1"/>
</dbReference>
<dbReference type="PRINTS" id="PR00702">
    <property type="entry name" value="ACRIFLAVINRP"/>
</dbReference>
<dbReference type="Gene3D" id="3.30.70.1440">
    <property type="entry name" value="Multidrug efflux transporter AcrB pore domain"/>
    <property type="match status" value="1"/>
</dbReference>
<feature type="compositionally biased region" description="Polar residues" evidence="1">
    <location>
        <begin position="1022"/>
        <end position="1032"/>
    </location>
</feature>
<evidence type="ECO:0000256" key="2">
    <source>
        <dbReference type="SAM" id="Phobius"/>
    </source>
</evidence>
<feature type="region of interest" description="Disordered" evidence="1">
    <location>
        <begin position="1022"/>
        <end position="1041"/>
    </location>
</feature>
<proteinExistence type="predicted"/>
<name>A0ABW0NDT0_9BURK</name>
<feature type="transmembrane region" description="Helical" evidence="2">
    <location>
        <begin position="525"/>
        <end position="545"/>
    </location>
</feature>
<feature type="transmembrane region" description="Helical" evidence="2">
    <location>
        <begin position="911"/>
        <end position="932"/>
    </location>
</feature>
<feature type="transmembrane region" description="Helical" evidence="2">
    <location>
        <begin position="338"/>
        <end position="354"/>
    </location>
</feature>
<keyword evidence="2" id="KW-0812">Transmembrane</keyword>
<dbReference type="SUPFAM" id="SSF82714">
    <property type="entry name" value="Multidrug efflux transporter AcrB TolC docking domain, DN and DC subdomains"/>
    <property type="match status" value="2"/>
</dbReference>
<protein>
    <submittedName>
        <fullName evidence="3">Efflux RND transporter permease subunit</fullName>
    </submittedName>
</protein>
<feature type="transmembrane region" description="Helical" evidence="2">
    <location>
        <begin position="361"/>
        <end position="382"/>
    </location>
</feature>
<evidence type="ECO:0000256" key="1">
    <source>
        <dbReference type="SAM" id="MobiDB-lite"/>
    </source>
</evidence>
<dbReference type="EMBL" id="JBHSMF010000006">
    <property type="protein sequence ID" value="MFC5498094.1"/>
    <property type="molecule type" value="Genomic_DNA"/>
</dbReference>
<comment type="caution">
    <text evidence="3">The sequence shown here is derived from an EMBL/GenBank/DDBJ whole genome shotgun (WGS) entry which is preliminary data.</text>
</comment>
<dbReference type="Gene3D" id="3.30.70.1430">
    <property type="entry name" value="Multidrug efflux transporter AcrB pore domain"/>
    <property type="match status" value="2"/>
</dbReference>
<dbReference type="InterPro" id="IPR001036">
    <property type="entry name" value="Acrflvin-R"/>
</dbReference>
<reference evidence="4" key="1">
    <citation type="journal article" date="2019" name="Int. J. Syst. Evol. Microbiol.">
        <title>The Global Catalogue of Microorganisms (GCM) 10K type strain sequencing project: providing services to taxonomists for standard genome sequencing and annotation.</title>
        <authorList>
            <consortium name="The Broad Institute Genomics Platform"/>
            <consortium name="The Broad Institute Genome Sequencing Center for Infectious Disease"/>
            <person name="Wu L."/>
            <person name="Ma J."/>
        </authorList>
    </citation>
    <scope>NUCLEOTIDE SEQUENCE [LARGE SCALE GENOMIC DNA]</scope>
    <source>
        <strain evidence="4">CCUG 57401</strain>
    </source>
</reference>
<dbReference type="SUPFAM" id="SSF82866">
    <property type="entry name" value="Multidrug efflux transporter AcrB transmembrane domain"/>
    <property type="match status" value="2"/>
</dbReference>
<evidence type="ECO:0000313" key="3">
    <source>
        <dbReference type="EMBL" id="MFC5498094.1"/>
    </source>
</evidence>
<gene>
    <name evidence="3" type="ORF">ACFPOE_11160</name>
</gene>
<dbReference type="Gene3D" id="3.30.70.1320">
    <property type="entry name" value="Multidrug efflux transporter AcrB pore domain like"/>
    <property type="match status" value="1"/>
</dbReference>
<feature type="transmembrane region" description="Helical" evidence="2">
    <location>
        <begin position="885"/>
        <end position="905"/>
    </location>
</feature>
<keyword evidence="4" id="KW-1185">Reference proteome</keyword>
<accession>A0ABW0NDT0</accession>
<keyword evidence="2" id="KW-0472">Membrane</keyword>
<dbReference type="Gene3D" id="1.20.1640.10">
    <property type="entry name" value="Multidrug efflux transporter AcrB transmembrane domain"/>
    <property type="match status" value="2"/>
</dbReference>
<feature type="transmembrane region" description="Helical" evidence="2">
    <location>
        <begin position="12"/>
        <end position="33"/>
    </location>
</feature>
<feature type="transmembrane region" description="Helical" evidence="2">
    <location>
        <begin position="961"/>
        <end position="979"/>
    </location>
</feature>
<feature type="transmembrane region" description="Helical" evidence="2">
    <location>
        <begin position="858"/>
        <end position="878"/>
    </location>
</feature>
<dbReference type="Gene3D" id="3.30.2090.10">
    <property type="entry name" value="Multidrug efflux transporter AcrB TolC docking domain, DN and DC subdomains"/>
    <property type="match status" value="2"/>
</dbReference>
<organism evidence="3 4">
    <name type="scientific">Caenimonas terrae</name>
    <dbReference type="NCBI Taxonomy" id="696074"/>
    <lineage>
        <taxon>Bacteria</taxon>
        <taxon>Pseudomonadati</taxon>
        <taxon>Pseudomonadota</taxon>
        <taxon>Betaproteobacteria</taxon>
        <taxon>Burkholderiales</taxon>
        <taxon>Comamonadaceae</taxon>
        <taxon>Caenimonas</taxon>
    </lineage>
</organism>
<evidence type="ECO:0000313" key="4">
    <source>
        <dbReference type="Proteomes" id="UP001596037"/>
    </source>
</evidence>
<dbReference type="RefSeq" id="WP_376850157.1">
    <property type="nucleotide sequence ID" value="NZ_JBHSMF010000006.1"/>
</dbReference>
<dbReference type="SUPFAM" id="SSF82693">
    <property type="entry name" value="Multidrug efflux transporter AcrB pore domain, PN1, PN2, PC1 and PC2 subdomains"/>
    <property type="match status" value="3"/>
</dbReference>
<dbReference type="Proteomes" id="UP001596037">
    <property type="component" value="Unassembled WGS sequence"/>
</dbReference>
<feature type="transmembrane region" description="Helical" evidence="2">
    <location>
        <begin position="431"/>
        <end position="451"/>
    </location>
</feature>
<dbReference type="PANTHER" id="PTHR32063">
    <property type="match status" value="1"/>
</dbReference>
<feature type="transmembrane region" description="Helical" evidence="2">
    <location>
        <begin position="985"/>
        <end position="1011"/>
    </location>
</feature>
<dbReference type="PANTHER" id="PTHR32063:SF18">
    <property type="entry name" value="CATION EFFLUX SYSTEM PROTEIN"/>
    <property type="match status" value="1"/>
</dbReference>
<feature type="transmembrane region" description="Helical" evidence="2">
    <location>
        <begin position="388"/>
        <end position="410"/>
    </location>
</feature>
<keyword evidence="2" id="KW-1133">Transmembrane helix</keyword>
<feature type="transmembrane region" description="Helical" evidence="2">
    <location>
        <begin position="463"/>
        <end position="487"/>
    </location>
</feature>
<sequence>MINFTGYAFRNPRLVAAGVLIIVGLGISLFLNYPAQEDPPIKVREAIVSASFPGMSPERIETLLTRPLEEKIREIPEVQRITSTAFTGGTIISVKLYDRYFELGPYWQTLRNKMADARSSLPDGVSGPTVNDDFGNVAIATLAITADGFSMAEMRQVALGLREQLNTIPGVRRIDIHGLPREQIYLEASPSQLSRLGLSLGDVLQTLQRQNVVLPGGQVTAGKVVVTLEPTGNFASVGELEKSPIMLPKTGQAIALSDLFAVRRAYVEPRSTGAMYNGKPAVVLAISMVEGRNVVEFGKALNARVAQLKRELPLGFGLDFATFQPEVVTHLISEVERTLYETLVIVLVVVMVFLGMRTGLIVGTIVPLTMLMSLIIMSVMGIELQRVSIASMIIALGLLVDNGIVIAEDIMRRLAAGEDRRQACIDAGKSLATPLLTSALTIVFAFMPLLLADDQTGEYVRSLAQVTSIAVLSSWLLSLTFTPLVCYRFMKVDPGHQAAESDAHYDTRFYRAYRRALEGIMRHRVVFLGAVAGAFVLSLFGFGLVPQQFFPNSERNQFMAIVNLPAGTPYSETEKSIRAIDAWLLDKKANPEITSVAAYVGYGGPRFVLAMAPVAGAPHRGYIVANVPQGTDVEPLVSRTRSYILANFPELRAEVKKFWLGGSETGLVELRITGTDAATLKNLAESVKQVMRAVPGTVDVKDDWENRTWKLVVKVDQALARRAGVTSADVALSLNANLSGMQVSVFRDSDQTVPIVLLGKDKEQMTYDRLKTLNVFAANGQTSVPLTQIAELVGVPEDGAIRRRNGVRTVSVSGKNLELHASQLVRRIRPEIAKIPLPEGYRIGVGGELETSGNAQGALVKFLPIALGAILLLMLWQFSSFRKVLIIAITIPLCLVGAVAGLLVARATFGFMAIMGLLALAGIIINNAVLLLERIEEERQEGKDHYEAVVMAALKRLRPIVMTKLTCILGLVPLMLFGGELWYGMAVVIVGGLALGTVLTLGVIPVVYTVLFKVKRPARATASSGHAGTTSGTHHEHANAA</sequence>